<accession>A0A069E2K6</accession>
<gene>
    <name evidence="2" type="ORF">HAD_01510</name>
</gene>
<dbReference type="OrthoDB" id="5638848at2"/>
<evidence type="ECO:0000259" key="1">
    <source>
        <dbReference type="Pfam" id="PF13521"/>
    </source>
</evidence>
<evidence type="ECO:0000313" key="2">
    <source>
        <dbReference type="EMBL" id="KCZ84315.1"/>
    </source>
</evidence>
<protein>
    <recommendedName>
        <fullName evidence="1">NadR/Ttd14 AAA domain-containing protein</fullName>
    </recommendedName>
</protein>
<evidence type="ECO:0000313" key="3">
    <source>
        <dbReference type="Proteomes" id="UP000027446"/>
    </source>
</evidence>
<organism evidence="2 3">
    <name type="scientific">Hyphomonas adhaerens MHS-3</name>
    <dbReference type="NCBI Taxonomy" id="1280949"/>
    <lineage>
        <taxon>Bacteria</taxon>
        <taxon>Pseudomonadati</taxon>
        <taxon>Pseudomonadota</taxon>
        <taxon>Alphaproteobacteria</taxon>
        <taxon>Hyphomonadales</taxon>
        <taxon>Hyphomonadaceae</taxon>
        <taxon>Hyphomonas</taxon>
    </lineage>
</organism>
<dbReference type="PATRIC" id="fig|1280949.3.peg.307"/>
<dbReference type="Pfam" id="PF13521">
    <property type="entry name" value="AAA_28"/>
    <property type="match status" value="1"/>
</dbReference>
<dbReference type="RefSeq" id="WP_035568938.1">
    <property type="nucleotide sequence ID" value="NZ_ARYH01000001.1"/>
</dbReference>
<dbReference type="SUPFAM" id="SSF52540">
    <property type="entry name" value="P-loop containing nucleoside triphosphate hydrolases"/>
    <property type="match status" value="1"/>
</dbReference>
<feature type="domain" description="NadR/Ttd14 AAA" evidence="1">
    <location>
        <begin position="5"/>
        <end position="166"/>
    </location>
</feature>
<sequence length="186" mass="20107">MDNFILISGCSGGGKSTLLKALKARGHHVVEEPGRRIVEAEQASGGNALPWTDIEAFLHRALDLAIADHRAARRLSGPVFFDRGVVDAAVALRHVTGHPEAETLAGDYRYNRAVFLAPPWPDIFTSDEARRHGMDEAVAEYARLEAALPALGYDTHVLPKAPVDTRAEYLLSVLADAGPRPDEPAP</sequence>
<proteinExistence type="predicted"/>
<dbReference type="Proteomes" id="UP000027446">
    <property type="component" value="Unassembled WGS sequence"/>
</dbReference>
<dbReference type="Gene3D" id="3.40.50.300">
    <property type="entry name" value="P-loop containing nucleotide triphosphate hydrolases"/>
    <property type="match status" value="1"/>
</dbReference>
<dbReference type="eggNOG" id="COG3911">
    <property type="taxonomic scope" value="Bacteria"/>
</dbReference>
<keyword evidence="3" id="KW-1185">Reference proteome</keyword>
<reference evidence="2 3" key="1">
    <citation type="journal article" date="2014" name="Antonie Van Leeuwenhoek">
        <title>Hyphomonas beringensis sp. nov. and Hyphomonas chukchiensis sp. nov., isolated from surface seawater of the Bering Sea and Chukchi Sea.</title>
        <authorList>
            <person name="Li C."/>
            <person name="Lai Q."/>
            <person name="Li G."/>
            <person name="Dong C."/>
            <person name="Wang J."/>
            <person name="Liao Y."/>
            <person name="Shao Z."/>
        </authorList>
    </citation>
    <scope>NUCLEOTIDE SEQUENCE [LARGE SCALE GENOMIC DNA]</scope>
    <source>
        <strain evidence="2 3">MHS-3</strain>
    </source>
</reference>
<dbReference type="InterPro" id="IPR038727">
    <property type="entry name" value="NadR/Ttd14_AAA_dom"/>
</dbReference>
<name>A0A069E2K6_9PROT</name>
<dbReference type="STRING" id="1280949.HAD_01510"/>
<dbReference type="InterPro" id="IPR027417">
    <property type="entry name" value="P-loop_NTPase"/>
</dbReference>
<dbReference type="AlphaFoldDB" id="A0A069E2K6"/>
<comment type="caution">
    <text evidence="2">The sequence shown here is derived from an EMBL/GenBank/DDBJ whole genome shotgun (WGS) entry which is preliminary data.</text>
</comment>
<dbReference type="EMBL" id="ARYH01000001">
    <property type="protein sequence ID" value="KCZ84315.1"/>
    <property type="molecule type" value="Genomic_DNA"/>
</dbReference>